<keyword evidence="1" id="KW-1133">Transmembrane helix</keyword>
<keyword evidence="1" id="KW-0812">Transmembrane</keyword>
<reference evidence="2 3" key="1">
    <citation type="submission" date="2019-01" db="EMBL/GenBank/DDBJ databases">
        <authorList>
            <person name="Sayadi A."/>
        </authorList>
    </citation>
    <scope>NUCLEOTIDE SEQUENCE [LARGE SCALE GENOMIC DNA]</scope>
</reference>
<organism evidence="2 3">
    <name type="scientific">Callosobruchus maculatus</name>
    <name type="common">Southern cowpea weevil</name>
    <name type="synonym">Pulse bruchid</name>
    <dbReference type="NCBI Taxonomy" id="64391"/>
    <lineage>
        <taxon>Eukaryota</taxon>
        <taxon>Metazoa</taxon>
        <taxon>Ecdysozoa</taxon>
        <taxon>Arthropoda</taxon>
        <taxon>Hexapoda</taxon>
        <taxon>Insecta</taxon>
        <taxon>Pterygota</taxon>
        <taxon>Neoptera</taxon>
        <taxon>Endopterygota</taxon>
        <taxon>Coleoptera</taxon>
        <taxon>Polyphaga</taxon>
        <taxon>Cucujiformia</taxon>
        <taxon>Chrysomeloidea</taxon>
        <taxon>Chrysomelidae</taxon>
        <taxon>Bruchinae</taxon>
        <taxon>Bruchini</taxon>
        <taxon>Callosobruchus</taxon>
    </lineage>
</organism>
<dbReference type="EMBL" id="CAACVG010006832">
    <property type="protein sequence ID" value="VEN42051.1"/>
    <property type="molecule type" value="Genomic_DNA"/>
</dbReference>
<protein>
    <submittedName>
        <fullName evidence="2">Uncharacterized protein</fullName>
    </submittedName>
</protein>
<evidence type="ECO:0000256" key="1">
    <source>
        <dbReference type="SAM" id="Phobius"/>
    </source>
</evidence>
<accession>A0A653C2H5</accession>
<dbReference type="Proteomes" id="UP000410492">
    <property type="component" value="Unassembled WGS sequence"/>
</dbReference>
<dbReference type="AlphaFoldDB" id="A0A653C2H5"/>
<name>A0A653C2H5_CALMS</name>
<keyword evidence="1" id="KW-0472">Membrane</keyword>
<dbReference type="OrthoDB" id="442921at2759"/>
<gene>
    <name evidence="2" type="ORF">CALMAC_LOCUS5669</name>
</gene>
<keyword evidence="3" id="KW-1185">Reference proteome</keyword>
<sequence>MTAYCERAVSIKIIVALSTFVYIFSSYHENLEIPHKLR</sequence>
<proteinExistence type="predicted"/>
<feature type="transmembrane region" description="Helical" evidence="1">
    <location>
        <begin position="9"/>
        <end position="28"/>
    </location>
</feature>
<evidence type="ECO:0000313" key="2">
    <source>
        <dbReference type="EMBL" id="VEN42051.1"/>
    </source>
</evidence>
<evidence type="ECO:0000313" key="3">
    <source>
        <dbReference type="Proteomes" id="UP000410492"/>
    </source>
</evidence>